<sequence>MGRNNLERDFCVDFIEFLYLSEEFFLIRKLNTIVETFVPTLKQKMEEAGLPLSEYYEPVLSKLEELFELYGIYFTT</sequence>
<organism evidence="1 2">
    <name type="scientific">Acrobeloides nanus</name>
    <dbReference type="NCBI Taxonomy" id="290746"/>
    <lineage>
        <taxon>Eukaryota</taxon>
        <taxon>Metazoa</taxon>
        <taxon>Ecdysozoa</taxon>
        <taxon>Nematoda</taxon>
        <taxon>Chromadorea</taxon>
        <taxon>Rhabditida</taxon>
        <taxon>Tylenchina</taxon>
        <taxon>Cephalobomorpha</taxon>
        <taxon>Cephaloboidea</taxon>
        <taxon>Cephalobidae</taxon>
        <taxon>Acrobeloides</taxon>
    </lineage>
</organism>
<reference evidence="2" key="1">
    <citation type="submission" date="2022-11" db="UniProtKB">
        <authorList>
            <consortium name="WormBaseParasite"/>
        </authorList>
    </citation>
    <scope>IDENTIFICATION</scope>
</reference>
<protein>
    <submittedName>
        <fullName evidence="2">Uncharacterized protein</fullName>
    </submittedName>
</protein>
<evidence type="ECO:0000313" key="2">
    <source>
        <dbReference type="WBParaSite" id="ACRNAN_scaffold15293.g17655.t1"/>
    </source>
</evidence>
<evidence type="ECO:0000313" key="1">
    <source>
        <dbReference type="Proteomes" id="UP000887540"/>
    </source>
</evidence>
<dbReference type="AlphaFoldDB" id="A0A914CXG1"/>
<name>A0A914CXG1_9BILA</name>
<accession>A0A914CXG1</accession>
<proteinExistence type="predicted"/>
<dbReference type="WBParaSite" id="ACRNAN_scaffold15293.g17655.t1">
    <property type="protein sequence ID" value="ACRNAN_scaffold15293.g17655.t1"/>
    <property type="gene ID" value="ACRNAN_scaffold15293.g17655"/>
</dbReference>
<dbReference type="Proteomes" id="UP000887540">
    <property type="component" value="Unplaced"/>
</dbReference>
<keyword evidence="1" id="KW-1185">Reference proteome</keyword>